<comment type="caution">
    <text evidence="1">The sequence shown here is derived from an EMBL/GenBank/DDBJ whole genome shotgun (WGS) entry which is preliminary data.</text>
</comment>
<gene>
    <name evidence="1" type="ORF">LCGC14_2970140</name>
</gene>
<organism evidence="1">
    <name type="scientific">marine sediment metagenome</name>
    <dbReference type="NCBI Taxonomy" id="412755"/>
    <lineage>
        <taxon>unclassified sequences</taxon>
        <taxon>metagenomes</taxon>
        <taxon>ecological metagenomes</taxon>
    </lineage>
</organism>
<accession>A0A0F8XX44</accession>
<evidence type="ECO:0000313" key="1">
    <source>
        <dbReference type="EMBL" id="KKK65835.1"/>
    </source>
</evidence>
<proteinExistence type="predicted"/>
<dbReference type="EMBL" id="LAZR01060362">
    <property type="protein sequence ID" value="KKK65835.1"/>
    <property type="molecule type" value="Genomic_DNA"/>
</dbReference>
<sequence length="71" mass="8394">MNREDEQVCRACRKSKHFIHFQHVRCSDSTEEHEVCTNCKSAFLTLQYGFLGKLSNPNKYEDIVCKLYSEF</sequence>
<protein>
    <submittedName>
        <fullName evidence="1">Uncharacterized protein</fullName>
    </submittedName>
</protein>
<reference evidence="1" key="1">
    <citation type="journal article" date="2015" name="Nature">
        <title>Complex archaea that bridge the gap between prokaryotes and eukaryotes.</title>
        <authorList>
            <person name="Spang A."/>
            <person name="Saw J.H."/>
            <person name="Jorgensen S.L."/>
            <person name="Zaremba-Niedzwiedzka K."/>
            <person name="Martijn J."/>
            <person name="Lind A.E."/>
            <person name="van Eijk R."/>
            <person name="Schleper C."/>
            <person name="Guy L."/>
            <person name="Ettema T.J."/>
        </authorList>
    </citation>
    <scope>NUCLEOTIDE SEQUENCE</scope>
</reference>
<name>A0A0F8XX44_9ZZZZ</name>
<dbReference type="AlphaFoldDB" id="A0A0F8XX44"/>